<organism evidence="2 3">
    <name type="scientific">Mucilaginibacter galii</name>
    <dbReference type="NCBI Taxonomy" id="2005073"/>
    <lineage>
        <taxon>Bacteria</taxon>
        <taxon>Pseudomonadati</taxon>
        <taxon>Bacteroidota</taxon>
        <taxon>Sphingobacteriia</taxon>
        <taxon>Sphingobacteriales</taxon>
        <taxon>Sphingobacteriaceae</taxon>
        <taxon>Mucilaginibacter</taxon>
    </lineage>
</organism>
<protein>
    <submittedName>
        <fullName evidence="2">Uncharacterized protein</fullName>
    </submittedName>
</protein>
<evidence type="ECO:0000313" key="3">
    <source>
        <dbReference type="Proteomes" id="UP000662074"/>
    </source>
</evidence>
<keyword evidence="1" id="KW-1133">Transmembrane helix</keyword>
<dbReference type="AlphaFoldDB" id="A0A917JD93"/>
<accession>A0A917JD93</accession>
<dbReference type="Proteomes" id="UP000662074">
    <property type="component" value="Unassembled WGS sequence"/>
</dbReference>
<name>A0A917JD93_9SPHI</name>
<proteinExistence type="predicted"/>
<feature type="transmembrane region" description="Helical" evidence="1">
    <location>
        <begin position="16"/>
        <end position="39"/>
    </location>
</feature>
<keyword evidence="1" id="KW-0812">Transmembrane</keyword>
<dbReference type="RefSeq" id="WP_188418555.1">
    <property type="nucleotide sequence ID" value="NZ_BMDO01000013.1"/>
</dbReference>
<gene>
    <name evidence="2" type="ORF">GCM10011425_36540</name>
</gene>
<reference evidence="2" key="1">
    <citation type="journal article" date="2014" name="Int. J. Syst. Evol. Microbiol.">
        <title>Complete genome sequence of Corynebacterium casei LMG S-19264T (=DSM 44701T), isolated from a smear-ripened cheese.</title>
        <authorList>
            <consortium name="US DOE Joint Genome Institute (JGI-PGF)"/>
            <person name="Walter F."/>
            <person name="Albersmeier A."/>
            <person name="Kalinowski J."/>
            <person name="Ruckert C."/>
        </authorList>
    </citation>
    <scope>NUCLEOTIDE SEQUENCE</scope>
    <source>
        <strain evidence="2">CCM 8711</strain>
    </source>
</reference>
<reference evidence="2" key="2">
    <citation type="submission" date="2020-09" db="EMBL/GenBank/DDBJ databases">
        <authorList>
            <person name="Sun Q."/>
            <person name="Sedlacek I."/>
        </authorList>
    </citation>
    <scope>NUCLEOTIDE SEQUENCE</scope>
    <source>
        <strain evidence="2">CCM 8711</strain>
    </source>
</reference>
<sequence length="69" mass="8012">MFDGFPEAEDRRYERLHYAGFLLAGPTLITGKTLAALFTRWLKKYSSKRITPYRDQQKAEMQTNESLPG</sequence>
<keyword evidence="3" id="KW-1185">Reference proteome</keyword>
<dbReference type="EMBL" id="BMDO01000013">
    <property type="protein sequence ID" value="GGI52442.1"/>
    <property type="molecule type" value="Genomic_DNA"/>
</dbReference>
<comment type="caution">
    <text evidence="2">The sequence shown here is derived from an EMBL/GenBank/DDBJ whole genome shotgun (WGS) entry which is preliminary data.</text>
</comment>
<evidence type="ECO:0000313" key="2">
    <source>
        <dbReference type="EMBL" id="GGI52442.1"/>
    </source>
</evidence>
<evidence type="ECO:0000256" key="1">
    <source>
        <dbReference type="SAM" id="Phobius"/>
    </source>
</evidence>
<keyword evidence="1" id="KW-0472">Membrane</keyword>